<feature type="transmembrane region" description="Helical" evidence="1">
    <location>
        <begin position="226"/>
        <end position="243"/>
    </location>
</feature>
<dbReference type="Pfam" id="PF19554">
    <property type="entry name" value="DUF6077"/>
    <property type="match status" value="1"/>
</dbReference>
<evidence type="ECO:0000256" key="1">
    <source>
        <dbReference type="SAM" id="Phobius"/>
    </source>
</evidence>
<keyword evidence="1" id="KW-0472">Membrane</keyword>
<feature type="transmembrane region" description="Helical" evidence="1">
    <location>
        <begin position="121"/>
        <end position="137"/>
    </location>
</feature>
<feature type="transmembrane region" description="Helical" evidence="1">
    <location>
        <begin position="185"/>
        <end position="214"/>
    </location>
</feature>
<feature type="transmembrane region" description="Helical" evidence="1">
    <location>
        <begin position="95"/>
        <end position="115"/>
    </location>
</feature>
<keyword evidence="3" id="KW-1185">Reference proteome</keyword>
<evidence type="ECO:0000313" key="2">
    <source>
        <dbReference type="EMBL" id="EFV94689.1"/>
    </source>
</evidence>
<feature type="transmembrane region" description="Helical" evidence="1">
    <location>
        <begin position="362"/>
        <end position="378"/>
    </location>
</feature>
<protein>
    <submittedName>
        <fullName evidence="2">Putative ATP synthase F0, A subunit</fullName>
    </submittedName>
</protein>
<feature type="transmembrane region" description="Helical" evidence="1">
    <location>
        <begin position="6"/>
        <end position="27"/>
    </location>
</feature>
<feature type="transmembrane region" description="Helical" evidence="1">
    <location>
        <begin position="276"/>
        <end position="294"/>
    </location>
</feature>
<keyword evidence="1" id="KW-1133">Transmembrane helix</keyword>
<keyword evidence="1" id="KW-0812">Transmembrane</keyword>
<reference evidence="2 3" key="1">
    <citation type="submission" date="2010-12" db="EMBL/GenBank/DDBJ databases">
        <authorList>
            <person name="Muzny D."/>
            <person name="Qin X."/>
            <person name="Deng J."/>
            <person name="Jiang H."/>
            <person name="Liu Y."/>
            <person name="Qu J."/>
            <person name="Song X.-Z."/>
            <person name="Zhang L."/>
            <person name="Thornton R."/>
            <person name="Coyle M."/>
            <person name="Francisco L."/>
            <person name="Jackson L."/>
            <person name="Javaid M."/>
            <person name="Korchina V."/>
            <person name="Kovar C."/>
            <person name="Mata R."/>
            <person name="Mathew T."/>
            <person name="Ngo R."/>
            <person name="Nguyen L."/>
            <person name="Nguyen N."/>
            <person name="Okwuonu G."/>
            <person name="Ongeri F."/>
            <person name="Pham C."/>
            <person name="Simmons D."/>
            <person name="Wilczek-Boney K."/>
            <person name="Hale W."/>
            <person name="Jakkamsetti A."/>
            <person name="Pham P."/>
            <person name="Ruth R."/>
            <person name="San Lucas F."/>
            <person name="Warren J."/>
            <person name="Zhang J."/>
            <person name="Zhao Z."/>
            <person name="Zhou C."/>
            <person name="Zhu D."/>
            <person name="Lee S."/>
            <person name="Bess C."/>
            <person name="Blankenburg K."/>
            <person name="Forbes L."/>
            <person name="Fu Q."/>
            <person name="Gubbala S."/>
            <person name="Hirani K."/>
            <person name="Jayaseelan J.C."/>
            <person name="Lara F."/>
            <person name="Munidasa M."/>
            <person name="Palculict T."/>
            <person name="Patil S."/>
            <person name="Pu L.-L."/>
            <person name="Saada N."/>
            <person name="Tang L."/>
            <person name="Weissenberger G."/>
            <person name="Zhu Y."/>
            <person name="Hemphill L."/>
            <person name="Shang Y."/>
            <person name="Youmans B."/>
            <person name="Ayvaz T."/>
            <person name="Ross M."/>
            <person name="Santibanez J."/>
            <person name="Aqrawi P."/>
            <person name="Gross S."/>
            <person name="Joshi V."/>
            <person name="Fowler G."/>
            <person name="Nazareth L."/>
            <person name="Reid J."/>
            <person name="Worley K."/>
            <person name="Petrosino J."/>
            <person name="Highlander S."/>
            <person name="Gibbs R."/>
        </authorList>
    </citation>
    <scope>NUCLEOTIDE SEQUENCE [LARGE SCALE GENOMIC DNA]</scope>
    <source>
        <strain evidence="2 3">ATCC 51599</strain>
    </source>
</reference>
<dbReference type="InterPro" id="IPR045723">
    <property type="entry name" value="DUF6077"/>
</dbReference>
<gene>
    <name evidence="2" type="ORF">HMPREF0551_1436</name>
</gene>
<dbReference type="HOGENOM" id="CLU_516581_0_0_4"/>
<name>E7RXL5_9BURK</name>
<evidence type="ECO:0000313" key="3">
    <source>
        <dbReference type="Proteomes" id="UP000011021"/>
    </source>
</evidence>
<feature type="transmembrane region" description="Helical" evidence="1">
    <location>
        <begin position="331"/>
        <end position="355"/>
    </location>
</feature>
<dbReference type="AlphaFoldDB" id="E7RXL5"/>
<proteinExistence type="predicted"/>
<comment type="caution">
    <text evidence="2">The sequence shown here is derived from an EMBL/GenBank/DDBJ whole genome shotgun (WGS) entry which is preliminary data.</text>
</comment>
<organism evidence="2 3">
    <name type="scientific">Lautropia mirabilis ATCC 51599</name>
    <dbReference type="NCBI Taxonomy" id="887898"/>
    <lineage>
        <taxon>Bacteria</taxon>
        <taxon>Pseudomonadati</taxon>
        <taxon>Pseudomonadota</taxon>
        <taxon>Betaproteobacteria</taxon>
        <taxon>Burkholderiales</taxon>
        <taxon>Burkholderiaceae</taxon>
        <taxon>Lautropia</taxon>
    </lineage>
</organism>
<sequence length="527" mass="58019">MEVATGQFIAPALCLFILVFIILALSITRSDLDDAYYAAVAAHMAAHPEAPLQSGDPMLGETGFPLIFHSFRFSSFELLSGALGLLSSSAALDAYYIYLVPLWSGLAVLATYLLVRQLQPQQWLLPTICTLALVLLLGEMHRSSANFSFVRIFQGKAVFVSVLVPCIYYLTNRVFSASATRADFLLLACCQISAIGMSNIGMLMGPLAGFSALMANIAMPQKYHRIRFPLVASLLLIPLPYLLDVLVQSAGSPLLEIANEPPNSVWKSVFGHHQQYLVALLLLAGPVLSTTPAVRWRLTVPTLILMVVYLNPWLAGFISRHVTTPAVYWRVVWTLPVLIYMGVGGSMLLTAPVLWKRHHPRAAVAMLILMALVVQALPHHTLRPSNIEPYQGFATWKIRMEDLQVAQEAMALCLPGQRLLAPERIAGVISRFEHHPPLIATRDAYIDFMKPYVNTDQHLARRVLYDFANGRLPAPDNAVRNALNSLQVGMVVTIASQETPQITGLLSASGFRQASSLSGHHLWTKQP</sequence>
<accession>E7RXL5</accession>
<dbReference type="EMBL" id="AEQP01000010">
    <property type="protein sequence ID" value="EFV94689.1"/>
    <property type="molecule type" value="Genomic_DNA"/>
</dbReference>
<dbReference type="eggNOG" id="ENOG5033FDS">
    <property type="taxonomic scope" value="Bacteria"/>
</dbReference>
<feature type="transmembrane region" description="Helical" evidence="1">
    <location>
        <begin position="149"/>
        <end position="170"/>
    </location>
</feature>
<feature type="transmembrane region" description="Helical" evidence="1">
    <location>
        <begin position="301"/>
        <end position="319"/>
    </location>
</feature>
<dbReference type="Proteomes" id="UP000011021">
    <property type="component" value="Unassembled WGS sequence"/>
</dbReference>